<dbReference type="EMBL" id="CP147251">
    <property type="protein sequence ID" value="WYJ75587.1"/>
    <property type="molecule type" value="Genomic_DNA"/>
</dbReference>
<dbReference type="Pfam" id="PF00903">
    <property type="entry name" value="Glyoxalase"/>
    <property type="match status" value="1"/>
</dbReference>
<dbReference type="PANTHER" id="PTHR33990:SF4">
    <property type="entry name" value="PHNB-LIKE DOMAIN-CONTAINING PROTEIN"/>
    <property type="match status" value="1"/>
</dbReference>
<proteinExistence type="predicted"/>
<evidence type="ECO:0000259" key="1">
    <source>
        <dbReference type="Pfam" id="PF00903"/>
    </source>
</evidence>
<organism evidence="2 3">
    <name type="scientific">Candidatus Enterococcus lowellii</name>
    <dbReference type="NCBI Taxonomy" id="2230877"/>
    <lineage>
        <taxon>Bacteria</taxon>
        <taxon>Bacillati</taxon>
        <taxon>Bacillota</taxon>
        <taxon>Bacilli</taxon>
        <taxon>Lactobacillales</taxon>
        <taxon>Enterococcaceae</taxon>
        <taxon>Enterococcus</taxon>
    </lineage>
</organism>
<keyword evidence="3" id="KW-1185">Reference proteome</keyword>
<gene>
    <name evidence="2" type="ORF">DOK78_000163</name>
</gene>
<evidence type="ECO:0000313" key="3">
    <source>
        <dbReference type="Proteomes" id="UP000664701"/>
    </source>
</evidence>
<reference evidence="2 3" key="1">
    <citation type="submission" date="2021-03" db="EMBL/GenBank/DDBJ databases">
        <authorList>
            <person name="Gilmore M.S."/>
            <person name="Schwartzman J."/>
            <person name="Van Tyne D."/>
            <person name="Martin M."/>
            <person name="Earl A.M."/>
            <person name="Manson A.L."/>
            <person name="Straub T."/>
            <person name="Salamzade R."/>
            <person name="Saavedra J."/>
            <person name="Lebreton F."/>
            <person name="Prichula J."/>
            <person name="Schaufler K."/>
            <person name="Gaca A."/>
            <person name="Sgardioli B."/>
            <person name="Wagenaar J."/>
            <person name="Strong T."/>
        </authorList>
    </citation>
    <scope>NUCLEOTIDE SEQUENCE [LARGE SCALE GENOMIC DNA]</scope>
    <source>
        <strain evidence="2 3">DIV2402</strain>
    </source>
</reference>
<accession>A0ABZ2SI68</accession>
<dbReference type="Gene3D" id="3.10.180.10">
    <property type="entry name" value="2,3-Dihydroxybiphenyl 1,2-Dioxygenase, domain 1"/>
    <property type="match status" value="1"/>
</dbReference>
<protein>
    <recommendedName>
        <fullName evidence="1">Glyoxalase/fosfomycin resistance/dioxygenase domain-containing protein</fullName>
    </recommendedName>
</protein>
<sequence length="159" mass="18114">MSIQLATFLSLDGKANQALTFYQEIFQAKVLFKITNQQFKERFNPQLEIPNGQEEYISHSILQIGTTQLQIADTSITSDFLTSGTNFSLSFTINNLATIESIYQKIIQYDETQIIAAPCENEFADFYAIVRDPFGVLLQLTKEKQPDPEQKGKKRNPHT</sequence>
<dbReference type="SUPFAM" id="SSF54593">
    <property type="entry name" value="Glyoxalase/Bleomycin resistance protein/Dihydroxybiphenyl dioxygenase"/>
    <property type="match status" value="1"/>
</dbReference>
<feature type="domain" description="Glyoxalase/fosfomycin resistance/dioxygenase" evidence="1">
    <location>
        <begin position="12"/>
        <end position="140"/>
    </location>
</feature>
<dbReference type="InterPro" id="IPR029068">
    <property type="entry name" value="Glyas_Bleomycin-R_OHBP_Dase"/>
</dbReference>
<dbReference type="InterPro" id="IPR004360">
    <property type="entry name" value="Glyas_Fos-R_dOase_dom"/>
</dbReference>
<dbReference type="RefSeq" id="WP_207871766.1">
    <property type="nucleotide sequence ID" value="NZ_CP147251.1"/>
</dbReference>
<dbReference type="PANTHER" id="PTHR33990">
    <property type="entry name" value="PROTEIN YJDN-RELATED"/>
    <property type="match status" value="1"/>
</dbReference>
<name>A0ABZ2SI68_9ENTE</name>
<reference evidence="2 3" key="2">
    <citation type="submission" date="2024-03" db="EMBL/GenBank/DDBJ databases">
        <title>The Genome Sequence of Enterococcus sp. DIV2402.</title>
        <authorList>
            <consortium name="The Broad Institute Genomics Platform"/>
            <consortium name="The Broad Institute Microbial Omics Core"/>
            <consortium name="The Broad Institute Genomic Center for Infectious Diseases"/>
            <person name="Earl A."/>
            <person name="Manson A."/>
            <person name="Gilmore M."/>
            <person name="Schwartman J."/>
            <person name="Shea T."/>
            <person name="Abouelleil A."/>
            <person name="Cao P."/>
            <person name="Chapman S."/>
            <person name="Cusick C."/>
            <person name="Young S."/>
            <person name="Neafsey D."/>
            <person name="Nusbaum C."/>
            <person name="Birren B."/>
        </authorList>
    </citation>
    <scope>NUCLEOTIDE SEQUENCE [LARGE SCALE GENOMIC DNA]</scope>
    <source>
        <strain evidence="2 3">DIV2402</strain>
    </source>
</reference>
<evidence type="ECO:0000313" key="2">
    <source>
        <dbReference type="EMBL" id="WYJ75587.1"/>
    </source>
</evidence>
<dbReference type="Proteomes" id="UP000664701">
    <property type="component" value="Chromosome"/>
</dbReference>